<dbReference type="EMBL" id="CM002924">
    <property type="protein sequence ID" value="KGN59645.1"/>
    <property type="molecule type" value="Genomic_DNA"/>
</dbReference>
<feature type="transmembrane region" description="Helical" evidence="1">
    <location>
        <begin position="114"/>
        <end position="144"/>
    </location>
</feature>
<reference evidence="2 3" key="4">
    <citation type="journal article" date="2011" name="BMC Genomics">
        <title>RNA-Seq improves annotation of protein-coding genes in the cucumber genome.</title>
        <authorList>
            <person name="Li Z."/>
            <person name="Zhang Z."/>
            <person name="Yan P."/>
            <person name="Huang S."/>
            <person name="Fei Z."/>
            <person name="Lin K."/>
        </authorList>
    </citation>
    <scope>NUCLEOTIDE SEQUENCE [LARGE SCALE GENOMIC DNA]</scope>
    <source>
        <strain evidence="3">cv. 9930</strain>
    </source>
</reference>
<sequence>MENHQILSKPKLGFSASFKEALKILFNHPKFISLIIFFSFPLLASLLAHQILLHPTFIRLLKLLYHHDPFHPTSIVRLIKINCKSPNVYCALQPLDDNPSPPIKTFKETLSQRFLISTLLLTSIIFFLDLLNTIATVSISAAIYGGNSQMGFKEMLVQIRKMVALKLKGAIETSLCFILLASLTLLGLVALSKDFFYITKDHPFMMSDIIFVSKFTIFTLFFGSLFVVLLGKYIEWSAVWNMGIVISILDKNKGYIAIGVASYLSRGSRRLGFSLMMVFLVLKVAFGLPCLYALWNEGNCGVLGNVVFVILNCVGNVVMWVVLMVYFYDCKREFLEKKVDLENTEKKAFEAVQQ</sequence>
<feature type="transmembrane region" description="Helical" evidence="1">
    <location>
        <begin position="271"/>
        <end position="295"/>
    </location>
</feature>
<evidence type="ECO:0000313" key="2">
    <source>
        <dbReference type="EMBL" id="KGN59645.1"/>
    </source>
</evidence>
<keyword evidence="1" id="KW-0812">Transmembrane</keyword>
<proteinExistence type="predicted"/>
<evidence type="ECO:0008006" key="4">
    <source>
        <dbReference type="Google" id="ProtNLM"/>
    </source>
</evidence>
<organism evidence="2 3">
    <name type="scientific">Cucumis sativus</name>
    <name type="common">Cucumber</name>
    <dbReference type="NCBI Taxonomy" id="3659"/>
    <lineage>
        <taxon>Eukaryota</taxon>
        <taxon>Viridiplantae</taxon>
        <taxon>Streptophyta</taxon>
        <taxon>Embryophyta</taxon>
        <taxon>Tracheophyta</taxon>
        <taxon>Spermatophyta</taxon>
        <taxon>Magnoliopsida</taxon>
        <taxon>eudicotyledons</taxon>
        <taxon>Gunneridae</taxon>
        <taxon>Pentapetalae</taxon>
        <taxon>rosids</taxon>
        <taxon>fabids</taxon>
        <taxon>Cucurbitales</taxon>
        <taxon>Cucurbitaceae</taxon>
        <taxon>Benincaseae</taxon>
        <taxon>Cucumis</taxon>
    </lineage>
</organism>
<keyword evidence="3" id="KW-1185">Reference proteome</keyword>
<dbReference type="Gramene" id="KGN59645">
    <property type="protein sequence ID" value="KGN59645"/>
    <property type="gene ID" value="Csa_3G835820"/>
</dbReference>
<reference evidence="2 3" key="1">
    <citation type="journal article" date="2009" name="Nat. Genet.">
        <title>The genome of the cucumber, Cucumis sativus L.</title>
        <authorList>
            <person name="Huang S."/>
            <person name="Li R."/>
            <person name="Zhang Z."/>
            <person name="Li L."/>
            <person name="Gu X."/>
            <person name="Fan W."/>
            <person name="Lucas W.J."/>
            <person name="Wang X."/>
            <person name="Xie B."/>
            <person name="Ni P."/>
            <person name="Ren Y."/>
            <person name="Zhu H."/>
            <person name="Li J."/>
            <person name="Lin K."/>
            <person name="Jin W."/>
            <person name="Fei Z."/>
            <person name="Li G."/>
            <person name="Staub J."/>
            <person name="Kilian A."/>
            <person name="van der Vossen E.A."/>
            <person name="Wu Y."/>
            <person name="Guo J."/>
            <person name="He J."/>
            <person name="Jia Z."/>
            <person name="Ren Y."/>
            <person name="Tian G."/>
            <person name="Lu Y."/>
            <person name="Ruan J."/>
            <person name="Qian W."/>
            <person name="Wang M."/>
            <person name="Huang Q."/>
            <person name="Li B."/>
            <person name="Xuan Z."/>
            <person name="Cao J."/>
            <person name="Asan"/>
            <person name="Wu Z."/>
            <person name="Zhang J."/>
            <person name="Cai Q."/>
            <person name="Bai Y."/>
            <person name="Zhao B."/>
            <person name="Han Y."/>
            <person name="Li Y."/>
            <person name="Li X."/>
            <person name="Wang S."/>
            <person name="Shi Q."/>
            <person name="Liu S."/>
            <person name="Cho W.K."/>
            <person name="Kim J.Y."/>
            <person name="Xu Y."/>
            <person name="Heller-Uszynska K."/>
            <person name="Miao H."/>
            <person name="Cheng Z."/>
            <person name="Zhang S."/>
            <person name="Wu J."/>
            <person name="Yang Y."/>
            <person name="Kang H."/>
            <person name="Li M."/>
            <person name="Liang H."/>
            <person name="Ren X."/>
            <person name="Shi Z."/>
            <person name="Wen M."/>
            <person name="Jian M."/>
            <person name="Yang H."/>
            <person name="Zhang G."/>
            <person name="Yang Z."/>
            <person name="Chen R."/>
            <person name="Liu S."/>
            <person name="Li J."/>
            <person name="Ma L."/>
            <person name="Liu H."/>
            <person name="Zhou Y."/>
            <person name="Zhao J."/>
            <person name="Fang X."/>
            <person name="Li G."/>
            <person name="Fang L."/>
            <person name="Li Y."/>
            <person name="Liu D."/>
            <person name="Zheng H."/>
            <person name="Zhang Y."/>
            <person name="Qin N."/>
            <person name="Li Z."/>
            <person name="Yang G."/>
            <person name="Yang S."/>
            <person name="Bolund L."/>
            <person name="Kristiansen K."/>
            <person name="Zheng H."/>
            <person name="Li S."/>
            <person name="Zhang X."/>
            <person name="Yang H."/>
            <person name="Wang J."/>
            <person name="Sun R."/>
            <person name="Zhang B."/>
            <person name="Jiang S."/>
            <person name="Wang J."/>
            <person name="Du Y."/>
            <person name="Li S."/>
        </authorList>
    </citation>
    <scope>NUCLEOTIDE SEQUENCE [LARGE SCALE GENOMIC DNA]</scope>
    <source>
        <strain evidence="3">cv. 9930</strain>
    </source>
</reference>
<accession>A0A0A0LCA3</accession>
<dbReference type="Proteomes" id="UP000029981">
    <property type="component" value="Chromosome 3"/>
</dbReference>
<reference evidence="2 3" key="3">
    <citation type="journal article" date="2010" name="BMC Genomics">
        <title>Transcriptome sequencing and comparative analysis of cucumber flowers with different sex types.</title>
        <authorList>
            <person name="Guo S."/>
            <person name="Zheng Y."/>
            <person name="Joung J.G."/>
            <person name="Liu S."/>
            <person name="Zhang Z."/>
            <person name="Crasta O.R."/>
            <person name="Sobral B.W."/>
            <person name="Xu Y."/>
            <person name="Huang S."/>
            <person name="Fei Z."/>
        </authorList>
    </citation>
    <scope>NUCLEOTIDE SEQUENCE [LARGE SCALE GENOMIC DNA]</scope>
    <source>
        <strain evidence="3">cv. 9930</strain>
    </source>
</reference>
<feature type="transmembrane region" description="Helical" evidence="1">
    <location>
        <begin position="307"/>
        <end position="328"/>
    </location>
</feature>
<dbReference type="AlphaFoldDB" id="A0A0A0LCA3"/>
<dbReference type="OMA" id="YIEWSAV"/>
<evidence type="ECO:0000256" key="1">
    <source>
        <dbReference type="SAM" id="Phobius"/>
    </source>
</evidence>
<dbReference type="PANTHER" id="PTHR36714:SF1">
    <property type="entry name" value="T23E23.1"/>
    <property type="match status" value="1"/>
</dbReference>
<protein>
    <recommendedName>
        <fullName evidence="4">Transmembrane protein</fullName>
    </recommendedName>
</protein>
<feature type="transmembrane region" description="Helical" evidence="1">
    <location>
        <begin position="209"/>
        <end position="230"/>
    </location>
</feature>
<name>A0A0A0LCA3_CUCSA</name>
<keyword evidence="1" id="KW-0472">Membrane</keyword>
<dbReference type="PANTHER" id="PTHR36714">
    <property type="entry name" value="T23E23.1"/>
    <property type="match status" value="1"/>
</dbReference>
<gene>
    <name evidence="2" type="ORF">Csa_3G835820</name>
</gene>
<reference evidence="2 3" key="2">
    <citation type="journal article" date="2009" name="PLoS ONE">
        <title>An integrated genetic and cytogenetic map of the cucumber genome.</title>
        <authorList>
            <person name="Ren Y."/>
            <person name="Zhang Z."/>
            <person name="Liu J."/>
            <person name="Staub J.E."/>
            <person name="Han Y."/>
            <person name="Cheng Z."/>
            <person name="Li X."/>
            <person name="Lu J."/>
            <person name="Miao H."/>
            <person name="Kang H."/>
            <person name="Xie B."/>
            <person name="Gu X."/>
            <person name="Wang X."/>
            <person name="Du Y."/>
            <person name="Jin W."/>
            <person name="Huang S."/>
        </authorList>
    </citation>
    <scope>NUCLEOTIDE SEQUENCE [LARGE SCALE GENOMIC DNA]</scope>
    <source>
        <strain evidence="3">cv. 9930</strain>
    </source>
</reference>
<keyword evidence="1" id="KW-1133">Transmembrane helix</keyword>
<feature type="transmembrane region" description="Helical" evidence="1">
    <location>
        <begin position="165"/>
        <end position="189"/>
    </location>
</feature>
<evidence type="ECO:0000313" key="3">
    <source>
        <dbReference type="Proteomes" id="UP000029981"/>
    </source>
</evidence>
<feature type="transmembrane region" description="Helical" evidence="1">
    <location>
        <begin position="31"/>
        <end position="52"/>
    </location>
</feature>